<name>A0A815K8R0_9BILA</name>
<dbReference type="EMBL" id="CAJNON010000838">
    <property type="protein sequence ID" value="CAF1389707.1"/>
    <property type="molecule type" value="Genomic_DNA"/>
</dbReference>
<comment type="caution">
    <text evidence="1">The sequence shown here is derived from an EMBL/GenBank/DDBJ whole genome shotgun (WGS) entry which is preliminary data.</text>
</comment>
<dbReference type="AlphaFoldDB" id="A0A815K8R0"/>
<reference evidence="1" key="1">
    <citation type="submission" date="2021-02" db="EMBL/GenBank/DDBJ databases">
        <authorList>
            <person name="Nowell W R."/>
        </authorList>
    </citation>
    <scope>NUCLEOTIDE SEQUENCE</scope>
</reference>
<dbReference type="Proteomes" id="UP000663891">
    <property type="component" value="Unassembled WGS sequence"/>
</dbReference>
<sequence>MLFATDLSTSSGQTVTNDGSLTSQFSAKMGYSNGVLSVKSISLETGSITSTKRRKRQLRRLRAAVSCNSTQASSGVSQGDNLRIIITINECPKTKCKTTYCFTQCVPEIKADIQSKLGSTSFTIVTNLGSYAVSCQFCAFNQVVSDLFSERETFRLGLTTTTSTISRTSSTTTTTTSITTSTTTTTARPTCTDSVKNQDETGVDCGGSICSTKCAAGLTCRANSDCVSAVCTSGVCQAATCFDKVKDTDETDVDCGGSCPNQCATGQACGGDADCVGEVCTSSICQPSCYDNVKNQDETGVDCGGSICSTKCAAGQTCAGTSDCVSNVCTGGICQAATCTDTVKNQDETDVDCGGNICSRCAIGHVCRIASDCVGGVCTSSMCQPSCYDNIKNQDETDVDCGGSTCSTKCVTGQACGGAADCENRICTTLQACSVTCCSGGSGYGGSGTFIAGVVPATYTGVGTCTPCTYLDNPVYCIGGPTTPYGSGYPYIGPGFFTFNFYGNGCFPNDSPPYFSGGRGCTSG</sequence>
<dbReference type="OrthoDB" id="10053231at2759"/>
<gene>
    <name evidence="1" type="ORF">VCS650_LOCUS35877</name>
</gene>
<proteinExistence type="predicted"/>
<organism evidence="1 2">
    <name type="scientific">Adineta steineri</name>
    <dbReference type="NCBI Taxonomy" id="433720"/>
    <lineage>
        <taxon>Eukaryota</taxon>
        <taxon>Metazoa</taxon>
        <taxon>Spiralia</taxon>
        <taxon>Gnathifera</taxon>
        <taxon>Rotifera</taxon>
        <taxon>Eurotatoria</taxon>
        <taxon>Bdelloidea</taxon>
        <taxon>Adinetida</taxon>
        <taxon>Adinetidae</taxon>
        <taxon>Adineta</taxon>
    </lineage>
</organism>
<accession>A0A815K8R0</accession>
<protein>
    <submittedName>
        <fullName evidence="1">Uncharacterized protein</fullName>
    </submittedName>
</protein>
<evidence type="ECO:0000313" key="2">
    <source>
        <dbReference type="Proteomes" id="UP000663891"/>
    </source>
</evidence>
<evidence type="ECO:0000313" key="1">
    <source>
        <dbReference type="EMBL" id="CAF1389707.1"/>
    </source>
</evidence>